<dbReference type="RefSeq" id="WP_004838554.1">
    <property type="nucleotide sequence ID" value="NZ_CACRSW010000006.1"/>
</dbReference>
<proteinExistence type="predicted"/>
<dbReference type="EMBL" id="CACRSW010000006">
    <property type="protein sequence ID" value="VYS83884.1"/>
    <property type="molecule type" value="Genomic_DNA"/>
</dbReference>
<dbReference type="Proteomes" id="UP000595276">
    <property type="component" value="Chromosome"/>
</dbReference>
<dbReference type="InterPro" id="IPR036736">
    <property type="entry name" value="ACP-like_sf"/>
</dbReference>
<gene>
    <name evidence="3" type="ORF">AVLFYP127_01530</name>
    <name evidence="2" type="ORF">I6H45_03690</name>
</gene>
<dbReference type="GeneID" id="79021823"/>
<reference evidence="3" key="1">
    <citation type="submission" date="2019-11" db="EMBL/GenBank/DDBJ databases">
        <authorList>
            <person name="Feng L."/>
        </authorList>
    </citation>
    <scope>NUCLEOTIDE SEQUENCE</scope>
    <source>
        <strain evidence="3">AvaginalisLFYP127</strain>
    </source>
</reference>
<evidence type="ECO:0000313" key="4">
    <source>
        <dbReference type="Proteomes" id="UP000595276"/>
    </source>
</evidence>
<dbReference type="EMBL" id="CP066014">
    <property type="protein sequence ID" value="QQB62590.1"/>
    <property type="molecule type" value="Genomic_DNA"/>
</dbReference>
<dbReference type="KEGG" id="avg:I6H45_03690"/>
<accession>A0A6N2RTA2</accession>
<dbReference type="InterPro" id="IPR009081">
    <property type="entry name" value="PP-bd_ACP"/>
</dbReference>
<feature type="domain" description="Carrier" evidence="1">
    <location>
        <begin position="1"/>
        <end position="74"/>
    </location>
</feature>
<dbReference type="Pfam" id="PF00550">
    <property type="entry name" value="PP-binding"/>
    <property type="match status" value="1"/>
</dbReference>
<dbReference type="SUPFAM" id="SSF47336">
    <property type="entry name" value="ACP-like"/>
    <property type="match status" value="1"/>
</dbReference>
<dbReference type="PROSITE" id="PS50075">
    <property type="entry name" value="CARRIER"/>
    <property type="match status" value="1"/>
</dbReference>
<name>A0A6N2RTA2_9FIRM</name>
<evidence type="ECO:0000313" key="3">
    <source>
        <dbReference type="EMBL" id="VYS83884.1"/>
    </source>
</evidence>
<evidence type="ECO:0000259" key="1">
    <source>
        <dbReference type="PROSITE" id="PS50075"/>
    </source>
</evidence>
<dbReference type="AlphaFoldDB" id="A0A6N2RTA2"/>
<organism evidence="3">
    <name type="scientific">Anaerococcus vaginalis</name>
    <dbReference type="NCBI Taxonomy" id="33037"/>
    <lineage>
        <taxon>Bacteria</taxon>
        <taxon>Bacillati</taxon>
        <taxon>Bacillota</taxon>
        <taxon>Tissierellia</taxon>
        <taxon>Tissierellales</taxon>
        <taxon>Peptoniphilaceae</taxon>
        <taxon>Anaerococcus</taxon>
    </lineage>
</organism>
<reference evidence="2 4" key="2">
    <citation type="submission" date="2020-12" db="EMBL/GenBank/DDBJ databases">
        <title>FDA dAtabase for Regulatory Grade micrObial Sequences (FDA-ARGOS): Supporting development and validation of Infectious Disease Dx tests.</title>
        <authorList>
            <person name="Sproer C."/>
            <person name="Gronow S."/>
            <person name="Severitt S."/>
            <person name="Schroder I."/>
            <person name="Tallon L."/>
            <person name="Sadzewicz L."/>
            <person name="Zhao X."/>
            <person name="Boylan J."/>
            <person name="Ott S."/>
            <person name="Bowen H."/>
            <person name="Vavikolanu K."/>
            <person name="Mehta A."/>
            <person name="Aluvathingal J."/>
            <person name="Nadendla S."/>
            <person name="Lowell S."/>
            <person name="Myers T."/>
            <person name="Yan Y."/>
            <person name="Sichtig H."/>
        </authorList>
    </citation>
    <scope>NUCLEOTIDE SEQUENCE [LARGE SCALE GENOMIC DNA]</scope>
    <source>
        <strain evidence="2 4">FDAARGOS_988</strain>
    </source>
</reference>
<protein>
    <submittedName>
        <fullName evidence="3">Acyl carrier protein</fullName>
    </submittedName>
</protein>
<dbReference type="Gene3D" id="1.10.1200.10">
    <property type="entry name" value="ACP-like"/>
    <property type="match status" value="1"/>
</dbReference>
<sequence length="74" mass="8797">MIREELIELVKENLDINEDEIDFEKEITAYDIDSIDMLDFIMAIEDKYDIEFSDDELDEIEKFSDVISLIESKN</sequence>
<evidence type="ECO:0000313" key="2">
    <source>
        <dbReference type="EMBL" id="QQB62590.1"/>
    </source>
</evidence>